<dbReference type="InterPro" id="IPR000524">
    <property type="entry name" value="Tscrpt_reg_HTH_GntR"/>
</dbReference>
<evidence type="ECO:0000256" key="1">
    <source>
        <dbReference type="ARBA" id="ARBA00023015"/>
    </source>
</evidence>
<keyword evidence="3" id="KW-0804">Transcription</keyword>
<keyword evidence="2" id="KW-0238">DNA-binding</keyword>
<evidence type="ECO:0000259" key="4">
    <source>
        <dbReference type="PROSITE" id="PS50949"/>
    </source>
</evidence>
<sequence length="229" mass="24325">MNHAITTLPQLQRRTLAEAAYAHLRELLVSGRVAPGEKLSLRDLSEALGVSVMPVREAVSRLIADHALEVAPNRAVRVPLLTRAQFQELAVTRGGIEGWAASLAATRRSAAQLNRIDAAEQAMRAARPDPDLGVAVALNRDFHFAIYAAAGLPTLLEVIGGLWLKAGPVINLDLRHSNDRLSAGHALRCHAAALRAIRAGDADAARDAIAEDIASAAEFIIEKGGLPEG</sequence>
<dbReference type="SMART" id="SM00895">
    <property type="entry name" value="FCD"/>
    <property type="match status" value="1"/>
</dbReference>
<dbReference type="Pfam" id="PF00392">
    <property type="entry name" value="GntR"/>
    <property type="match status" value="1"/>
</dbReference>
<feature type="domain" description="HTH gntR-type" evidence="4">
    <location>
        <begin position="14"/>
        <end position="81"/>
    </location>
</feature>
<dbReference type="SUPFAM" id="SSF48008">
    <property type="entry name" value="GntR ligand-binding domain-like"/>
    <property type="match status" value="1"/>
</dbReference>
<dbReference type="Gene3D" id="1.20.120.530">
    <property type="entry name" value="GntR ligand-binding domain-like"/>
    <property type="match status" value="1"/>
</dbReference>
<keyword evidence="1" id="KW-0805">Transcription regulation</keyword>
<organism evidence="5 6">
    <name type="scientific">Teichococcus globiformis</name>
    <dbReference type="NCBI Taxonomy" id="2307229"/>
    <lineage>
        <taxon>Bacteria</taxon>
        <taxon>Pseudomonadati</taxon>
        <taxon>Pseudomonadota</taxon>
        <taxon>Alphaproteobacteria</taxon>
        <taxon>Acetobacterales</taxon>
        <taxon>Roseomonadaceae</taxon>
        <taxon>Roseomonas</taxon>
    </lineage>
</organism>
<dbReference type="SUPFAM" id="SSF46785">
    <property type="entry name" value="Winged helix' DNA-binding domain"/>
    <property type="match status" value="1"/>
</dbReference>
<dbReference type="InterPro" id="IPR036388">
    <property type="entry name" value="WH-like_DNA-bd_sf"/>
</dbReference>
<dbReference type="Pfam" id="PF07729">
    <property type="entry name" value="FCD"/>
    <property type="match status" value="1"/>
</dbReference>
<accession>A0ABV7FYJ8</accession>
<dbReference type="EMBL" id="JBHRTN010000004">
    <property type="protein sequence ID" value="MFC3124250.1"/>
    <property type="molecule type" value="Genomic_DNA"/>
</dbReference>
<evidence type="ECO:0000313" key="6">
    <source>
        <dbReference type="Proteomes" id="UP001595593"/>
    </source>
</evidence>
<evidence type="ECO:0000256" key="3">
    <source>
        <dbReference type="ARBA" id="ARBA00023163"/>
    </source>
</evidence>
<gene>
    <name evidence="5" type="ORF">ACFOD4_04185</name>
</gene>
<dbReference type="Gene3D" id="1.10.10.10">
    <property type="entry name" value="Winged helix-like DNA-binding domain superfamily/Winged helix DNA-binding domain"/>
    <property type="match status" value="1"/>
</dbReference>
<name>A0ABV7FYJ8_9PROT</name>
<comment type="caution">
    <text evidence="5">The sequence shown here is derived from an EMBL/GenBank/DDBJ whole genome shotgun (WGS) entry which is preliminary data.</text>
</comment>
<evidence type="ECO:0000256" key="2">
    <source>
        <dbReference type="ARBA" id="ARBA00023125"/>
    </source>
</evidence>
<reference evidence="6" key="1">
    <citation type="journal article" date="2019" name="Int. J. Syst. Evol. Microbiol.">
        <title>The Global Catalogue of Microorganisms (GCM) 10K type strain sequencing project: providing services to taxonomists for standard genome sequencing and annotation.</title>
        <authorList>
            <consortium name="The Broad Institute Genomics Platform"/>
            <consortium name="The Broad Institute Genome Sequencing Center for Infectious Disease"/>
            <person name="Wu L."/>
            <person name="Ma J."/>
        </authorList>
    </citation>
    <scope>NUCLEOTIDE SEQUENCE [LARGE SCALE GENOMIC DNA]</scope>
    <source>
        <strain evidence="6">KCTC 52094</strain>
    </source>
</reference>
<dbReference type="InterPro" id="IPR008920">
    <property type="entry name" value="TF_FadR/GntR_C"/>
</dbReference>
<dbReference type="InterPro" id="IPR011711">
    <property type="entry name" value="GntR_C"/>
</dbReference>
<dbReference type="PROSITE" id="PS50949">
    <property type="entry name" value="HTH_GNTR"/>
    <property type="match status" value="1"/>
</dbReference>
<dbReference type="CDD" id="cd07377">
    <property type="entry name" value="WHTH_GntR"/>
    <property type="match status" value="1"/>
</dbReference>
<proteinExistence type="predicted"/>
<evidence type="ECO:0000313" key="5">
    <source>
        <dbReference type="EMBL" id="MFC3124250.1"/>
    </source>
</evidence>
<dbReference type="Proteomes" id="UP001595593">
    <property type="component" value="Unassembled WGS sequence"/>
</dbReference>
<dbReference type="SMART" id="SM00345">
    <property type="entry name" value="HTH_GNTR"/>
    <property type="match status" value="1"/>
</dbReference>
<dbReference type="PANTHER" id="PTHR43537">
    <property type="entry name" value="TRANSCRIPTIONAL REGULATOR, GNTR FAMILY"/>
    <property type="match status" value="1"/>
</dbReference>
<keyword evidence="6" id="KW-1185">Reference proteome</keyword>
<dbReference type="PANTHER" id="PTHR43537:SF39">
    <property type="entry name" value="HTH-TYPE TRANSCRIPTIONAL REGULATOR MCBR"/>
    <property type="match status" value="1"/>
</dbReference>
<protein>
    <submittedName>
        <fullName evidence="5">GntR family transcriptional regulator</fullName>
    </submittedName>
</protein>
<dbReference type="InterPro" id="IPR036390">
    <property type="entry name" value="WH_DNA-bd_sf"/>
</dbReference>
<dbReference type="RefSeq" id="WP_379594639.1">
    <property type="nucleotide sequence ID" value="NZ_JBHRTN010000004.1"/>
</dbReference>